<dbReference type="Gene3D" id="1.20.1250.20">
    <property type="entry name" value="MFS general substrate transporter like domains"/>
    <property type="match status" value="1"/>
</dbReference>
<dbReference type="OrthoDB" id="7329875at2759"/>
<feature type="transmembrane region" description="Helical" evidence="5">
    <location>
        <begin position="202"/>
        <end position="224"/>
    </location>
</feature>
<feature type="domain" description="Major facilitator superfamily (MFS) profile" evidence="6">
    <location>
        <begin position="1"/>
        <end position="328"/>
    </location>
</feature>
<evidence type="ECO:0000313" key="8">
    <source>
        <dbReference type="Proteomes" id="UP000466442"/>
    </source>
</evidence>
<dbReference type="Pfam" id="PF00083">
    <property type="entry name" value="Sugar_tr"/>
    <property type="match status" value="1"/>
</dbReference>
<evidence type="ECO:0000256" key="5">
    <source>
        <dbReference type="SAM" id="Phobius"/>
    </source>
</evidence>
<dbReference type="InterPro" id="IPR036259">
    <property type="entry name" value="MFS_trans_sf"/>
</dbReference>
<accession>A0A8S9XHK6</accession>
<gene>
    <name evidence="7" type="ORF">GE061_015983</name>
</gene>
<dbReference type="PROSITE" id="PS50850">
    <property type="entry name" value="MFS"/>
    <property type="match status" value="1"/>
</dbReference>
<keyword evidence="2 5" id="KW-0812">Transmembrane</keyword>
<keyword evidence="3 5" id="KW-1133">Transmembrane helix</keyword>
<dbReference type="GO" id="GO:0016020">
    <property type="term" value="C:membrane"/>
    <property type="evidence" value="ECO:0007669"/>
    <property type="project" value="UniProtKB-SubCell"/>
</dbReference>
<dbReference type="EMBL" id="WIXP02000007">
    <property type="protein sequence ID" value="KAF6207536.1"/>
    <property type="molecule type" value="Genomic_DNA"/>
</dbReference>
<keyword evidence="8" id="KW-1185">Reference proteome</keyword>
<evidence type="ECO:0000256" key="3">
    <source>
        <dbReference type="ARBA" id="ARBA00022989"/>
    </source>
</evidence>
<keyword evidence="4 5" id="KW-0472">Membrane</keyword>
<dbReference type="GO" id="GO:0022857">
    <property type="term" value="F:transmembrane transporter activity"/>
    <property type="evidence" value="ECO:0007669"/>
    <property type="project" value="InterPro"/>
</dbReference>
<evidence type="ECO:0000256" key="2">
    <source>
        <dbReference type="ARBA" id="ARBA00022692"/>
    </source>
</evidence>
<comment type="subcellular location">
    <subcellularLocation>
        <location evidence="1">Membrane</location>
        <topology evidence="1">Multi-pass membrane protein</topology>
    </subcellularLocation>
</comment>
<reference evidence="7" key="1">
    <citation type="journal article" date="2021" name="Mol. Ecol. Resour.">
        <title>Apolygus lucorum genome provides insights into omnivorousness and mesophyll feeding.</title>
        <authorList>
            <person name="Liu Y."/>
            <person name="Liu H."/>
            <person name="Wang H."/>
            <person name="Huang T."/>
            <person name="Liu B."/>
            <person name="Yang B."/>
            <person name="Yin L."/>
            <person name="Li B."/>
            <person name="Zhang Y."/>
            <person name="Zhang S."/>
            <person name="Jiang F."/>
            <person name="Zhang X."/>
            <person name="Ren Y."/>
            <person name="Wang B."/>
            <person name="Wang S."/>
            <person name="Lu Y."/>
            <person name="Wu K."/>
            <person name="Fan W."/>
            <person name="Wang G."/>
        </authorList>
    </citation>
    <scope>NUCLEOTIDE SEQUENCE</scope>
    <source>
        <strain evidence="7">12Hb</strain>
    </source>
</reference>
<sequence length="328" mass="36086">MWSGFTLAVVPLYLAEIADPKIRGALSTLAQFMVNLGDVLAYGIGPYVSYYTLALSFGSFPVFLFVLLFIVPESPYWLVSKRTEEKAAKSLAWFQAKPYDEALGQVRELRIQLENDEHVGEKGFKALFKSKGNMKALMIVLVLMSSQRLSGISCVMAYSSVTLPDANIWGLRPNGCVIVYGVSWLIAVVVVMFLVDRFGRIPLLMISCAGCAASMSTACVWYAINPTPMHFEHPWIPFLAFFFYGLSFMLGLGPLPTTVQGEMLPPKLKAVASGISAMVAAGSSALMVGIYLREESDKTDFRSAAAVGSSFEYEAILYPKDIEYQVHL</sequence>
<dbReference type="PANTHER" id="PTHR48021">
    <property type="match status" value="1"/>
</dbReference>
<feature type="transmembrane region" description="Helical" evidence="5">
    <location>
        <begin position="178"/>
        <end position="195"/>
    </location>
</feature>
<name>A0A8S9XHK6_APOLU</name>
<feature type="transmembrane region" description="Helical" evidence="5">
    <location>
        <begin position="236"/>
        <end position="259"/>
    </location>
</feature>
<organism evidence="7 8">
    <name type="scientific">Apolygus lucorum</name>
    <name type="common">Small green plant bug</name>
    <name type="synonym">Lygocoris lucorum</name>
    <dbReference type="NCBI Taxonomy" id="248454"/>
    <lineage>
        <taxon>Eukaryota</taxon>
        <taxon>Metazoa</taxon>
        <taxon>Ecdysozoa</taxon>
        <taxon>Arthropoda</taxon>
        <taxon>Hexapoda</taxon>
        <taxon>Insecta</taxon>
        <taxon>Pterygota</taxon>
        <taxon>Neoptera</taxon>
        <taxon>Paraneoptera</taxon>
        <taxon>Hemiptera</taxon>
        <taxon>Heteroptera</taxon>
        <taxon>Panheteroptera</taxon>
        <taxon>Cimicomorpha</taxon>
        <taxon>Miridae</taxon>
        <taxon>Mirini</taxon>
        <taxon>Apolygus</taxon>
    </lineage>
</organism>
<dbReference type="AlphaFoldDB" id="A0A8S9XHK6"/>
<protein>
    <recommendedName>
        <fullName evidence="6">Major facilitator superfamily (MFS) profile domain-containing protein</fullName>
    </recommendedName>
</protein>
<evidence type="ECO:0000259" key="6">
    <source>
        <dbReference type="PROSITE" id="PS50850"/>
    </source>
</evidence>
<proteinExistence type="predicted"/>
<dbReference type="InterPro" id="IPR050549">
    <property type="entry name" value="MFS_Trehalose_Transporter"/>
</dbReference>
<dbReference type="PANTHER" id="PTHR48021:SF1">
    <property type="entry name" value="GH07001P-RELATED"/>
    <property type="match status" value="1"/>
</dbReference>
<evidence type="ECO:0000256" key="4">
    <source>
        <dbReference type="ARBA" id="ARBA00023136"/>
    </source>
</evidence>
<feature type="transmembrane region" description="Helical" evidence="5">
    <location>
        <begin position="271"/>
        <end position="292"/>
    </location>
</feature>
<evidence type="ECO:0000256" key="1">
    <source>
        <dbReference type="ARBA" id="ARBA00004141"/>
    </source>
</evidence>
<dbReference type="Proteomes" id="UP000466442">
    <property type="component" value="Unassembled WGS sequence"/>
</dbReference>
<dbReference type="InterPro" id="IPR005828">
    <property type="entry name" value="MFS_sugar_transport-like"/>
</dbReference>
<comment type="caution">
    <text evidence="7">The sequence shown here is derived from an EMBL/GenBank/DDBJ whole genome shotgun (WGS) entry which is preliminary data.</text>
</comment>
<feature type="transmembrane region" description="Helical" evidence="5">
    <location>
        <begin position="48"/>
        <end position="71"/>
    </location>
</feature>
<evidence type="ECO:0000313" key="7">
    <source>
        <dbReference type="EMBL" id="KAF6207536.1"/>
    </source>
</evidence>
<dbReference type="SUPFAM" id="SSF103473">
    <property type="entry name" value="MFS general substrate transporter"/>
    <property type="match status" value="1"/>
</dbReference>
<dbReference type="InterPro" id="IPR020846">
    <property type="entry name" value="MFS_dom"/>
</dbReference>
<feature type="transmembrane region" description="Helical" evidence="5">
    <location>
        <begin position="136"/>
        <end position="158"/>
    </location>
</feature>